<evidence type="ECO:0000256" key="4">
    <source>
        <dbReference type="ARBA" id="ARBA00015552"/>
    </source>
</evidence>
<dbReference type="SUPFAM" id="SSF55811">
    <property type="entry name" value="Nudix"/>
    <property type="match status" value="1"/>
</dbReference>
<dbReference type="GO" id="GO:0004787">
    <property type="term" value="F:thiamine diphosphate phosphatase activity"/>
    <property type="evidence" value="ECO:0007669"/>
    <property type="project" value="InterPro"/>
</dbReference>
<reference evidence="8" key="1">
    <citation type="submission" date="2023-07" db="EMBL/GenBank/DDBJ databases">
        <title>Genome content predicts the carbon catabolic preferences of heterotrophic bacteria.</title>
        <authorList>
            <person name="Gralka M."/>
        </authorList>
    </citation>
    <scope>NUCLEOTIDE SEQUENCE</scope>
    <source>
        <strain evidence="8">I3M17_2</strain>
    </source>
</reference>
<feature type="domain" description="Nudix hydrolase" evidence="7">
    <location>
        <begin position="5"/>
        <end position="135"/>
    </location>
</feature>
<dbReference type="GO" id="GO:0017111">
    <property type="term" value="F:ribonucleoside triphosphate phosphatase activity"/>
    <property type="evidence" value="ECO:0007669"/>
    <property type="project" value="InterPro"/>
</dbReference>
<dbReference type="Pfam" id="PF00293">
    <property type="entry name" value="NUDIX"/>
    <property type="match status" value="1"/>
</dbReference>
<sequence length="152" mass="17186">MNDWYAHVTVATVIENNGKFLLVHEQTDNGEKYNQPAGHLEPNETLFEAALRETKEETGWNVELTGLVRINQYTAPSNGVTYLRVTFSARPLAHNADAKLDAGIIEAKWFSLEEIKQLGNKLRSPLVLSDIEFNLTQPKLPLNYVNCYQPSK</sequence>
<proteinExistence type="inferred from homology"/>
<dbReference type="AlphaFoldDB" id="A0AAW7X993"/>
<dbReference type="InterPro" id="IPR033713">
    <property type="entry name" value="NudJ"/>
</dbReference>
<dbReference type="EMBL" id="JAUOPB010000013">
    <property type="protein sequence ID" value="MDO6424248.1"/>
    <property type="molecule type" value="Genomic_DNA"/>
</dbReference>
<accession>A0AAW7X993</accession>
<keyword evidence="5 6" id="KW-0378">Hydrolase</keyword>
<comment type="subunit">
    <text evidence="3 6">Monomer.</text>
</comment>
<evidence type="ECO:0000256" key="6">
    <source>
        <dbReference type="RuleBase" id="RU364043"/>
    </source>
</evidence>
<gene>
    <name evidence="6" type="primary">nudJ</name>
    <name evidence="8" type="ORF">Q4521_17315</name>
</gene>
<evidence type="ECO:0000256" key="1">
    <source>
        <dbReference type="ARBA" id="ARBA00001946"/>
    </source>
</evidence>
<protein>
    <recommendedName>
        <fullName evidence="4 6">Phosphatase NudJ</fullName>
        <ecNumber evidence="6">3.6.1.-</ecNumber>
    </recommendedName>
</protein>
<dbReference type="GO" id="GO:0017110">
    <property type="term" value="F:nucleoside diphosphate phosphatase activity"/>
    <property type="evidence" value="ECO:0007669"/>
    <property type="project" value="InterPro"/>
</dbReference>
<dbReference type="PROSITE" id="PS00893">
    <property type="entry name" value="NUDIX_BOX"/>
    <property type="match status" value="1"/>
</dbReference>
<organism evidence="8 9">
    <name type="scientific">Saccharophagus degradans</name>
    <dbReference type="NCBI Taxonomy" id="86304"/>
    <lineage>
        <taxon>Bacteria</taxon>
        <taxon>Pseudomonadati</taxon>
        <taxon>Pseudomonadota</taxon>
        <taxon>Gammaproteobacteria</taxon>
        <taxon>Cellvibrionales</taxon>
        <taxon>Cellvibrionaceae</taxon>
        <taxon>Saccharophagus</taxon>
    </lineage>
</organism>
<evidence type="ECO:0000313" key="8">
    <source>
        <dbReference type="EMBL" id="MDO6424248.1"/>
    </source>
</evidence>
<dbReference type="InterPro" id="IPR020084">
    <property type="entry name" value="NUDIX_hydrolase_CS"/>
</dbReference>
<dbReference type="InterPro" id="IPR000086">
    <property type="entry name" value="NUDIX_hydrolase_dom"/>
</dbReference>
<dbReference type="PROSITE" id="PS51462">
    <property type="entry name" value="NUDIX"/>
    <property type="match status" value="1"/>
</dbReference>
<keyword evidence="6" id="KW-0460">Magnesium</keyword>
<dbReference type="PANTHER" id="PTHR43222:SF11">
    <property type="entry name" value="PHOSPHATASE NUDJ"/>
    <property type="match status" value="1"/>
</dbReference>
<dbReference type="PANTHER" id="PTHR43222">
    <property type="entry name" value="NUDIX HYDROLASE 23"/>
    <property type="match status" value="1"/>
</dbReference>
<evidence type="ECO:0000256" key="2">
    <source>
        <dbReference type="ARBA" id="ARBA00007608"/>
    </source>
</evidence>
<evidence type="ECO:0000256" key="3">
    <source>
        <dbReference type="ARBA" id="ARBA00011245"/>
    </source>
</evidence>
<comment type="caution">
    <text evidence="8">The sequence shown here is derived from an EMBL/GenBank/DDBJ whole genome shotgun (WGS) entry which is preliminary data.</text>
</comment>
<dbReference type="InterPro" id="IPR015797">
    <property type="entry name" value="NUDIX_hydrolase-like_dom_sf"/>
</dbReference>
<comment type="similarity">
    <text evidence="2 6">Belongs to the Nudix hydrolase family. NudJ subfamily.</text>
</comment>
<evidence type="ECO:0000259" key="7">
    <source>
        <dbReference type="PROSITE" id="PS51462"/>
    </source>
</evidence>
<name>A0AAW7X993_9GAMM</name>
<evidence type="ECO:0000256" key="5">
    <source>
        <dbReference type="ARBA" id="ARBA00022801"/>
    </source>
</evidence>
<dbReference type="CDD" id="cd03675">
    <property type="entry name" value="NUDIX_Hydrolase"/>
    <property type="match status" value="1"/>
</dbReference>
<dbReference type="Proteomes" id="UP001169760">
    <property type="component" value="Unassembled WGS sequence"/>
</dbReference>
<dbReference type="Gene3D" id="3.90.79.10">
    <property type="entry name" value="Nucleoside Triphosphate Pyrophosphohydrolase"/>
    <property type="match status" value="1"/>
</dbReference>
<comment type="cofactor">
    <cofactor evidence="1 6">
        <name>Mg(2+)</name>
        <dbReference type="ChEBI" id="CHEBI:18420"/>
    </cofactor>
</comment>
<dbReference type="RefSeq" id="WP_280945376.1">
    <property type="nucleotide sequence ID" value="NZ_CP123764.1"/>
</dbReference>
<dbReference type="EC" id="3.6.1.-" evidence="6"/>
<evidence type="ECO:0000313" key="9">
    <source>
        <dbReference type="Proteomes" id="UP001169760"/>
    </source>
</evidence>